<dbReference type="InterPro" id="IPR005673">
    <property type="entry name" value="ABC_phos-bd_PstS"/>
</dbReference>
<dbReference type="Gene3D" id="3.40.190.10">
    <property type="entry name" value="Periplasmic binding protein-like II"/>
    <property type="match status" value="2"/>
</dbReference>
<dbReference type="InterPro" id="IPR024370">
    <property type="entry name" value="PBP_domain"/>
</dbReference>
<accession>A0ABV9K6J8</accession>
<keyword evidence="4 6" id="KW-0813">Transport</keyword>
<keyword evidence="10" id="KW-1185">Reference proteome</keyword>
<feature type="signal peptide" evidence="7">
    <location>
        <begin position="1"/>
        <end position="23"/>
    </location>
</feature>
<evidence type="ECO:0000256" key="2">
    <source>
        <dbReference type="ARBA" id="ARBA00008725"/>
    </source>
</evidence>
<feature type="domain" description="PBP" evidence="8">
    <location>
        <begin position="26"/>
        <end position="311"/>
    </location>
</feature>
<dbReference type="Pfam" id="PF12849">
    <property type="entry name" value="PBP_like_2"/>
    <property type="match status" value="1"/>
</dbReference>
<evidence type="ECO:0000256" key="1">
    <source>
        <dbReference type="ARBA" id="ARBA00002841"/>
    </source>
</evidence>
<dbReference type="SUPFAM" id="SSF53850">
    <property type="entry name" value="Periplasmic binding protein-like II"/>
    <property type="match status" value="1"/>
</dbReference>
<dbReference type="PANTHER" id="PTHR42996">
    <property type="entry name" value="PHOSPHATE-BINDING PROTEIN PSTS"/>
    <property type="match status" value="1"/>
</dbReference>
<keyword evidence="7" id="KW-0732">Signal</keyword>
<evidence type="ECO:0000259" key="8">
    <source>
        <dbReference type="Pfam" id="PF12849"/>
    </source>
</evidence>
<protein>
    <recommendedName>
        <fullName evidence="6">Phosphate-binding protein</fullName>
    </recommendedName>
</protein>
<gene>
    <name evidence="9" type="primary">pstS</name>
    <name evidence="9" type="ORF">ACFO3G_02855</name>
</gene>
<comment type="caution">
    <text evidence="9">The sequence shown here is derived from an EMBL/GenBank/DDBJ whole genome shotgun (WGS) entry which is preliminary data.</text>
</comment>
<feature type="chain" id="PRO_5047342702" description="Phosphate-binding protein" evidence="7">
    <location>
        <begin position="24"/>
        <end position="346"/>
    </location>
</feature>
<dbReference type="PIRSF" id="PIRSF002756">
    <property type="entry name" value="PstS"/>
    <property type="match status" value="1"/>
</dbReference>
<keyword evidence="5 6" id="KW-0592">Phosphate transport</keyword>
<proteinExistence type="inferred from homology"/>
<comment type="function">
    <text evidence="1">Part of the ABC transporter complex PstSACB involved in phosphate import.</text>
</comment>
<evidence type="ECO:0000313" key="10">
    <source>
        <dbReference type="Proteomes" id="UP001596020"/>
    </source>
</evidence>
<evidence type="ECO:0000256" key="7">
    <source>
        <dbReference type="SAM" id="SignalP"/>
    </source>
</evidence>
<evidence type="ECO:0000256" key="3">
    <source>
        <dbReference type="ARBA" id="ARBA00011529"/>
    </source>
</evidence>
<dbReference type="Proteomes" id="UP001596020">
    <property type="component" value="Unassembled WGS sequence"/>
</dbReference>
<comment type="similarity">
    <text evidence="2 6">Belongs to the PstS family.</text>
</comment>
<dbReference type="NCBIfam" id="TIGR00975">
    <property type="entry name" value="3a0107s03"/>
    <property type="match status" value="1"/>
</dbReference>
<dbReference type="RefSeq" id="WP_380077809.1">
    <property type="nucleotide sequence ID" value="NZ_JBHSGO010000048.1"/>
</dbReference>
<dbReference type="CDD" id="cd13565">
    <property type="entry name" value="PBP2_PstS"/>
    <property type="match status" value="1"/>
</dbReference>
<reference evidence="10" key="1">
    <citation type="journal article" date="2019" name="Int. J. Syst. Evol. Microbiol.">
        <title>The Global Catalogue of Microorganisms (GCM) 10K type strain sequencing project: providing services to taxonomists for standard genome sequencing and annotation.</title>
        <authorList>
            <consortium name="The Broad Institute Genomics Platform"/>
            <consortium name="The Broad Institute Genome Sequencing Center for Infectious Disease"/>
            <person name="Wu L."/>
            <person name="Ma J."/>
        </authorList>
    </citation>
    <scope>NUCLEOTIDE SEQUENCE [LARGE SCALE GENOMIC DNA]</scope>
    <source>
        <strain evidence="10">CGMCC 4.7357</strain>
    </source>
</reference>
<evidence type="ECO:0000256" key="5">
    <source>
        <dbReference type="ARBA" id="ARBA00022592"/>
    </source>
</evidence>
<name>A0ABV9K6J8_9PORP</name>
<comment type="subunit">
    <text evidence="3">The complex is composed of two ATP-binding proteins (PstB), two transmembrane proteins (PstC and PstA) and a solute-binding protein (PstS).</text>
</comment>
<evidence type="ECO:0000313" key="9">
    <source>
        <dbReference type="EMBL" id="MFC4665559.1"/>
    </source>
</evidence>
<organism evidence="9 10">
    <name type="scientific">Falsiporphyromonas endometrii</name>
    <dbReference type="NCBI Taxonomy" id="1387297"/>
    <lineage>
        <taxon>Bacteria</taxon>
        <taxon>Pseudomonadati</taxon>
        <taxon>Bacteroidota</taxon>
        <taxon>Bacteroidia</taxon>
        <taxon>Bacteroidales</taxon>
        <taxon>Porphyromonadaceae</taxon>
        <taxon>Falsiporphyromonas</taxon>
    </lineage>
</organism>
<dbReference type="PANTHER" id="PTHR42996:SF1">
    <property type="entry name" value="PHOSPHATE-BINDING PROTEIN PSTS"/>
    <property type="match status" value="1"/>
</dbReference>
<sequence>MKKTIISVMALAGLMLLPSCKGSKDNNLSGAGATFPEPYYKMIFKKFTEQTKADVSYGAIGSGGGYRSLKDRTVDFGASDVFLSEEEMNVLPAPAIHIPTTMGAVVLSFNIDGVDSLKLDSDLISGIFLGTIKTWDDPAIAKENADVKLPSTPITVVYRSDGSGSTAVFSQYMSKVNAEWKDKIGEGKSLNFPVGVSAKGNAGVAGLIAETKGAIGYIGSEYAMAMNLKMAQLKNKSGRFISVNTKSISAAANVNMPEDTRTFITDSDNPDAYPISTLTWILVYKEQKYDGRSIDKAKSLKALLQFILSDESQALAPQINYAPLSGVALEKARKAVENMTYDGKKL</sequence>
<dbReference type="InterPro" id="IPR050962">
    <property type="entry name" value="Phosphate-bind_PstS"/>
</dbReference>
<evidence type="ECO:0000256" key="4">
    <source>
        <dbReference type="ARBA" id="ARBA00022448"/>
    </source>
</evidence>
<evidence type="ECO:0000256" key="6">
    <source>
        <dbReference type="PIRNR" id="PIRNR002756"/>
    </source>
</evidence>
<dbReference type="EMBL" id="JBHSGO010000048">
    <property type="protein sequence ID" value="MFC4665559.1"/>
    <property type="molecule type" value="Genomic_DNA"/>
</dbReference>